<evidence type="ECO:0000256" key="1">
    <source>
        <dbReference type="SAM" id="MobiDB-lite"/>
    </source>
</evidence>
<feature type="region of interest" description="Disordered" evidence="1">
    <location>
        <begin position="1"/>
        <end position="106"/>
    </location>
</feature>
<feature type="compositionally biased region" description="Polar residues" evidence="1">
    <location>
        <begin position="65"/>
        <end position="83"/>
    </location>
</feature>
<feature type="compositionally biased region" description="Basic residues" evidence="1">
    <location>
        <begin position="1"/>
        <end position="11"/>
    </location>
</feature>
<keyword evidence="3" id="KW-1185">Reference proteome</keyword>
<dbReference type="AlphaFoldDB" id="A0AAV6RUB7"/>
<feature type="compositionally biased region" description="Basic and acidic residues" evidence="1">
    <location>
        <begin position="41"/>
        <end position="64"/>
    </location>
</feature>
<reference evidence="2 3" key="1">
    <citation type="journal article" date="2021" name="Sci. Rep.">
        <title>Chromosome anchoring in Senegalese sole (Solea senegalensis) reveals sex-associated markers and genome rearrangements in flatfish.</title>
        <authorList>
            <person name="Guerrero-Cozar I."/>
            <person name="Gomez-Garrido J."/>
            <person name="Berbel C."/>
            <person name="Martinez-Blanch J.F."/>
            <person name="Alioto T."/>
            <person name="Claros M.G."/>
            <person name="Gagnaire P.A."/>
            <person name="Manchado M."/>
        </authorList>
    </citation>
    <scope>NUCLEOTIDE SEQUENCE [LARGE SCALE GENOMIC DNA]</scope>
    <source>
        <strain evidence="2">Sse05_10M</strain>
    </source>
</reference>
<evidence type="ECO:0000313" key="2">
    <source>
        <dbReference type="EMBL" id="KAG7507391.1"/>
    </source>
</evidence>
<proteinExistence type="predicted"/>
<evidence type="ECO:0000313" key="3">
    <source>
        <dbReference type="Proteomes" id="UP000693946"/>
    </source>
</evidence>
<comment type="caution">
    <text evidence="2">The sequence shown here is derived from an EMBL/GenBank/DDBJ whole genome shotgun (WGS) entry which is preliminary data.</text>
</comment>
<sequence>MQLRKKKKKKKENSAHKDGPQLSELEGGHVQNCKQVWRKKKDCDKEEKRSRKEDGKRGGIEPHNETFSTTISSARLSRIPQSFSDRDNEPPSRACQELISEQWGEG</sequence>
<protein>
    <submittedName>
        <fullName evidence="2">Uncharacterized protein</fullName>
    </submittedName>
</protein>
<dbReference type="Proteomes" id="UP000693946">
    <property type="component" value="Linkage Group LG18"/>
</dbReference>
<accession>A0AAV6RUB7</accession>
<dbReference type="EMBL" id="JAGKHQ010000010">
    <property type="protein sequence ID" value="KAG7507391.1"/>
    <property type="molecule type" value="Genomic_DNA"/>
</dbReference>
<organism evidence="2 3">
    <name type="scientific">Solea senegalensis</name>
    <name type="common">Senegalese sole</name>
    <dbReference type="NCBI Taxonomy" id="28829"/>
    <lineage>
        <taxon>Eukaryota</taxon>
        <taxon>Metazoa</taxon>
        <taxon>Chordata</taxon>
        <taxon>Craniata</taxon>
        <taxon>Vertebrata</taxon>
        <taxon>Euteleostomi</taxon>
        <taxon>Actinopterygii</taxon>
        <taxon>Neopterygii</taxon>
        <taxon>Teleostei</taxon>
        <taxon>Neoteleostei</taxon>
        <taxon>Acanthomorphata</taxon>
        <taxon>Carangaria</taxon>
        <taxon>Pleuronectiformes</taxon>
        <taxon>Pleuronectoidei</taxon>
        <taxon>Soleidae</taxon>
        <taxon>Solea</taxon>
    </lineage>
</organism>
<name>A0AAV6RUB7_SOLSE</name>
<gene>
    <name evidence="2" type="ORF">JOB18_032971</name>
</gene>